<evidence type="ECO:0000313" key="2">
    <source>
        <dbReference type="EMBL" id="KAK8554362.1"/>
    </source>
</evidence>
<dbReference type="Proteomes" id="UP001472677">
    <property type="component" value="Unassembled WGS sequence"/>
</dbReference>
<comment type="caution">
    <text evidence="2">The sequence shown here is derived from an EMBL/GenBank/DDBJ whole genome shotgun (WGS) entry which is preliminary data.</text>
</comment>
<reference evidence="2 3" key="1">
    <citation type="journal article" date="2024" name="G3 (Bethesda)">
        <title>Genome assembly of Hibiscus sabdariffa L. provides insights into metabolisms of medicinal natural products.</title>
        <authorList>
            <person name="Kim T."/>
        </authorList>
    </citation>
    <scope>NUCLEOTIDE SEQUENCE [LARGE SCALE GENOMIC DNA]</scope>
    <source>
        <strain evidence="2">TK-2024</strain>
        <tissue evidence="2">Old leaves</tissue>
    </source>
</reference>
<evidence type="ECO:0000313" key="3">
    <source>
        <dbReference type="Proteomes" id="UP001472677"/>
    </source>
</evidence>
<accession>A0ABR2E8L8</accession>
<feature type="region of interest" description="Disordered" evidence="1">
    <location>
        <begin position="112"/>
        <end position="150"/>
    </location>
</feature>
<proteinExistence type="predicted"/>
<gene>
    <name evidence="2" type="ORF">V6N12_031326</name>
</gene>
<sequence length="150" mass="15928">MVDGQQRGRPPKEEVVVDMVDALERPGSDLPTGDQLMQKKGRTWEGSIVAKDSFLETVNGDIDAQPEQDADEAVNVKLVDSNERNVIRNVGVIAPSGVVDVGLDIVKSQAELISKESSKVSTPSTSRRGPAREGGSVEAKGSGQTKQGES</sequence>
<name>A0ABR2E8L8_9ROSI</name>
<protein>
    <submittedName>
        <fullName evidence="2">Uncharacterized protein</fullName>
    </submittedName>
</protein>
<dbReference type="EMBL" id="JBBPBM010000019">
    <property type="protein sequence ID" value="KAK8554362.1"/>
    <property type="molecule type" value="Genomic_DNA"/>
</dbReference>
<evidence type="ECO:0000256" key="1">
    <source>
        <dbReference type="SAM" id="MobiDB-lite"/>
    </source>
</evidence>
<organism evidence="2 3">
    <name type="scientific">Hibiscus sabdariffa</name>
    <name type="common">roselle</name>
    <dbReference type="NCBI Taxonomy" id="183260"/>
    <lineage>
        <taxon>Eukaryota</taxon>
        <taxon>Viridiplantae</taxon>
        <taxon>Streptophyta</taxon>
        <taxon>Embryophyta</taxon>
        <taxon>Tracheophyta</taxon>
        <taxon>Spermatophyta</taxon>
        <taxon>Magnoliopsida</taxon>
        <taxon>eudicotyledons</taxon>
        <taxon>Gunneridae</taxon>
        <taxon>Pentapetalae</taxon>
        <taxon>rosids</taxon>
        <taxon>malvids</taxon>
        <taxon>Malvales</taxon>
        <taxon>Malvaceae</taxon>
        <taxon>Malvoideae</taxon>
        <taxon>Hibiscus</taxon>
    </lineage>
</organism>
<keyword evidence="3" id="KW-1185">Reference proteome</keyword>